<name>A0ABW0YRF9_9BACI</name>
<dbReference type="Proteomes" id="UP001596142">
    <property type="component" value="Unassembled WGS sequence"/>
</dbReference>
<proteinExistence type="predicted"/>
<comment type="caution">
    <text evidence="1">The sequence shown here is derived from an EMBL/GenBank/DDBJ whole genome shotgun (WGS) entry which is preliminary data.</text>
</comment>
<evidence type="ECO:0008006" key="3">
    <source>
        <dbReference type="Google" id="ProtNLM"/>
    </source>
</evidence>
<evidence type="ECO:0000313" key="1">
    <source>
        <dbReference type="EMBL" id="MFC5714011.1"/>
    </source>
</evidence>
<dbReference type="EMBL" id="JBHSOZ010000009">
    <property type="protein sequence ID" value="MFC5714011.1"/>
    <property type="molecule type" value="Genomic_DNA"/>
</dbReference>
<sequence>MAVKLRKYTVRKPHHSISDQQKGVSYRKSITDTFYYFSETVLSQLLRIISF</sequence>
<accession>A0ABW0YRF9</accession>
<organism evidence="1 2">
    <name type="scientific">Thalassorhabdus alkalitolerans</name>
    <dbReference type="NCBI Taxonomy" id="2282697"/>
    <lineage>
        <taxon>Bacteria</taxon>
        <taxon>Bacillati</taxon>
        <taxon>Bacillota</taxon>
        <taxon>Bacilli</taxon>
        <taxon>Bacillales</taxon>
        <taxon>Bacillaceae</taxon>
        <taxon>Thalassorhabdus</taxon>
    </lineage>
</organism>
<evidence type="ECO:0000313" key="2">
    <source>
        <dbReference type="Proteomes" id="UP001596142"/>
    </source>
</evidence>
<keyword evidence="2" id="KW-1185">Reference proteome</keyword>
<gene>
    <name evidence="1" type="ORF">ACFPU1_14715</name>
</gene>
<dbReference type="RefSeq" id="WP_385943611.1">
    <property type="nucleotide sequence ID" value="NZ_JBHSPG010000021.1"/>
</dbReference>
<reference evidence="2" key="1">
    <citation type="journal article" date="2019" name="Int. J. Syst. Evol. Microbiol.">
        <title>The Global Catalogue of Microorganisms (GCM) 10K type strain sequencing project: providing services to taxonomists for standard genome sequencing and annotation.</title>
        <authorList>
            <consortium name="The Broad Institute Genomics Platform"/>
            <consortium name="The Broad Institute Genome Sequencing Center for Infectious Disease"/>
            <person name="Wu L."/>
            <person name="Ma J."/>
        </authorList>
    </citation>
    <scope>NUCLEOTIDE SEQUENCE [LARGE SCALE GENOMIC DNA]</scope>
    <source>
        <strain evidence="2">CECT 7184</strain>
    </source>
</reference>
<protein>
    <recommendedName>
        <fullName evidence="3">Transposase</fullName>
    </recommendedName>
</protein>